<keyword evidence="1" id="KW-0012">Acyltransferase</keyword>
<name>A0A2R5EXH5_9BACL</name>
<dbReference type="Proteomes" id="UP000245202">
    <property type="component" value="Unassembled WGS sequence"/>
</dbReference>
<dbReference type="PANTHER" id="PTHR43300">
    <property type="entry name" value="ACETYLTRANSFERASE"/>
    <property type="match status" value="1"/>
</dbReference>
<evidence type="ECO:0000313" key="2">
    <source>
        <dbReference type="Proteomes" id="UP000245202"/>
    </source>
</evidence>
<dbReference type="RefSeq" id="WP_108995711.1">
    <property type="nucleotide sequence ID" value="NZ_BDQX01000398.1"/>
</dbReference>
<accession>A0A2R5EXH5</accession>
<dbReference type="Pfam" id="PF00132">
    <property type="entry name" value="Hexapep"/>
    <property type="match status" value="1"/>
</dbReference>
<dbReference type="CDD" id="cd03358">
    <property type="entry name" value="LbH_WxcM_N_like"/>
    <property type="match status" value="1"/>
</dbReference>
<gene>
    <name evidence="1" type="ORF">PAT3040_06228</name>
</gene>
<keyword evidence="2" id="KW-1185">Reference proteome</keyword>
<reference evidence="1 2" key="1">
    <citation type="submission" date="2017-08" db="EMBL/GenBank/DDBJ databases">
        <title>Substantial Increase in Enzyme Production by Combined Drug-Resistance Mutations in Paenibacillus agaridevorans.</title>
        <authorList>
            <person name="Tanaka Y."/>
            <person name="Funane K."/>
            <person name="Hosaka T."/>
            <person name="Shiwa Y."/>
            <person name="Fujita N."/>
            <person name="Miyazaki T."/>
            <person name="Yoshikawa H."/>
            <person name="Murakami K."/>
            <person name="Kasahara K."/>
            <person name="Inaoka T."/>
            <person name="Hiraga Y."/>
            <person name="Ochi K."/>
        </authorList>
    </citation>
    <scope>NUCLEOTIDE SEQUENCE [LARGE SCALE GENOMIC DNA]</scope>
    <source>
        <strain evidence="1 2">T-3040</strain>
    </source>
</reference>
<proteinExistence type="predicted"/>
<keyword evidence="1" id="KW-0808">Transferase</keyword>
<dbReference type="PANTHER" id="PTHR43300:SF4">
    <property type="entry name" value="ACYL-[ACYL-CARRIER-PROTEIN]--UDP-N-ACETYLGLUCOSAMINE O-ACYLTRANSFERASE"/>
    <property type="match status" value="1"/>
</dbReference>
<dbReference type="EMBL" id="BDQX01000398">
    <property type="protein sequence ID" value="GBG11412.1"/>
    <property type="molecule type" value="Genomic_DNA"/>
</dbReference>
<organism evidence="1 2">
    <name type="scientific">Paenibacillus agaridevorans</name>
    <dbReference type="NCBI Taxonomy" id="171404"/>
    <lineage>
        <taxon>Bacteria</taxon>
        <taxon>Bacillati</taxon>
        <taxon>Bacillota</taxon>
        <taxon>Bacilli</taxon>
        <taxon>Bacillales</taxon>
        <taxon>Paenibacillaceae</taxon>
        <taxon>Paenibacillus</taxon>
    </lineage>
</organism>
<comment type="caution">
    <text evidence="1">The sequence shown here is derived from an EMBL/GenBank/DDBJ whole genome shotgun (WGS) entry which is preliminary data.</text>
</comment>
<protein>
    <submittedName>
        <fullName evidence="1">UDP-3-O-(3-hydroxymyristoyl)glucosamine N-acyltransferase</fullName>
    </submittedName>
</protein>
<sequence length="241" mass="25417">MSGTTRIGDGVTLGRGVVIGAGVTIGHGAVIHDDTVIGDDVRIHDHAVIGKLPMKAKRSATTSDGVVLHPTFIEKGCTIGTGAIIYRGAWLQPDVLVADLATVRERVRVGTGTIVGRGAAIENDCEVGARCKLETNSYICAYSVLEDDVFVAPCVVTTNDNYLARSSARFSKFKGVTVKQGGRIGAGATILPGRVIHRDGVVAAGSVVTKDVPERTIVAGNPARKLRDVPEDQWLENQRHG</sequence>
<dbReference type="InterPro" id="IPR050179">
    <property type="entry name" value="Trans_hexapeptide_repeat"/>
</dbReference>
<dbReference type="AlphaFoldDB" id="A0A2R5EXH5"/>
<dbReference type="SUPFAM" id="SSF51161">
    <property type="entry name" value="Trimeric LpxA-like enzymes"/>
    <property type="match status" value="1"/>
</dbReference>
<dbReference type="Gene3D" id="2.160.10.10">
    <property type="entry name" value="Hexapeptide repeat proteins"/>
    <property type="match status" value="2"/>
</dbReference>
<dbReference type="InterPro" id="IPR011004">
    <property type="entry name" value="Trimer_LpxA-like_sf"/>
</dbReference>
<dbReference type="GO" id="GO:0016746">
    <property type="term" value="F:acyltransferase activity"/>
    <property type="evidence" value="ECO:0007669"/>
    <property type="project" value="UniProtKB-KW"/>
</dbReference>
<evidence type="ECO:0000313" key="1">
    <source>
        <dbReference type="EMBL" id="GBG11412.1"/>
    </source>
</evidence>
<dbReference type="InterPro" id="IPR001451">
    <property type="entry name" value="Hexapep"/>
</dbReference>